<dbReference type="PANTHER" id="PTHR43451:SF1">
    <property type="entry name" value="ACETYLTRANSFERASE"/>
    <property type="match status" value="1"/>
</dbReference>
<protein>
    <submittedName>
        <fullName evidence="2">GNAT family N-acetyltransferase</fullName>
    </submittedName>
</protein>
<reference evidence="2" key="1">
    <citation type="submission" date="2022-06" db="EMBL/GenBank/DDBJ databases">
        <title>Sneathiella actinostolidae sp. nov., isolated from a sea anemonein the Western Pacific Ocean.</title>
        <authorList>
            <person name="Wei M.J."/>
        </authorList>
    </citation>
    <scope>NUCLEOTIDE SEQUENCE</scope>
    <source>
        <strain evidence="2">PHK-P5</strain>
    </source>
</reference>
<dbReference type="RefSeq" id="WP_251934102.1">
    <property type="nucleotide sequence ID" value="NZ_CP098747.1"/>
</dbReference>
<name>A0ABY4W1R8_9PROT</name>
<dbReference type="InterPro" id="IPR000182">
    <property type="entry name" value="GNAT_dom"/>
</dbReference>
<dbReference type="InterPro" id="IPR016181">
    <property type="entry name" value="Acyl_CoA_acyltransferase"/>
</dbReference>
<dbReference type="Gene3D" id="3.40.630.30">
    <property type="match status" value="1"/>
</dbReference>
<accession>A0ABY4W1R8</accession>
<evidence type="ECO:0000313" key="3">
    <source>
        <dbReference type="Proteomes" id="UP001056291"/>
    </source>
</evidence>
<dbReference type="Proteomes" id="UP001056291">
    <property type="component" value="Chromosome"/>
</dbReference>
<dbReference type="InterPro" id="IPR052564">
    <property type="entry name" value="N-acetyltrans/Recomb-assoc"/>
</dbReference>
<dbReference type="PANTHER" id="PTHR43451">
    <property type="entry name" value="ACETYLTRANSFERASE (GNAT) FAMILY PROTEIN"/>
    <property type="match status" value="1"/>
</dbReference>
<feature type="domain" description="N-acetyltransferase" evidence="1">
    <location>
        <begin position="7"/>
        <end position="156"/>
    </location>
</feature>
<dbReference type="SUPFAM" id="SSF55729">
    <property type="entry name" value="Acyl-CoA N-acyltransferases (Nat)"/>
    <property type="match status" value="1"/>
</dbReference>
<proteinExistence type="predicted"/>
<dbReference type="PROSITE" id="PS51186">
    <property type="entry name" value="GNAT"/>
    <property type="match status" value="1"/>
</dbReference>
<evidence type="ECO:0000259" key="1">
    <source>
        <dbReference type="PROSITE" id="PS51186"/>
    </source>
</evidence>
<dbReference type="CDD" id="cd04301">
    <property type="entry name" value="NAT_SF"/>
    <property type="match status" value="1"/>
</dbReference>
<sequence length="161" mass="17924">MSPPSDITLRPFEKRDLARLTRLIHHVIDTSYAEVYPPRAVEFFKSFHSQQKILDRCSSGTVLVMEENGTLVGTGSTVDDTIFAVFVDPGLQKGGRGKMLMTALENAAIDAGVTQSRLDISLPSRRFYEGLGYVVTEEMSRDLGDGQRLDFWKAVKKLSPL</sequence>
<dbReference type="EMBL" id="CP098747">
    <property type="protein sequence ID" value="USG61115.1"/>
    <property type="molecule type" value="Genomic_DNA"/>
</dbReference>
<evidence type="ECO:0000313" key="2">
    <source>
        <dbReference type="EMBL" id="USG61115.1"/>
    </source>
</evidence>
<dbReference type="Pfam" id="PF13673">
    <property type="entry name" value="Acetyltransf_10"/>
    <property type="match status" value="1"/>
</dbReference>
<organism evidence="2 3">
    <name type="scientific">Sneathiella marina</name>
    <dbReference type="NCBI Taxonomy" id="2950108"/>
    <lineage>
        <taxon>Bacteria</taxon>
        <taxon>Pseudomonadati</taxon>
        <taxon>Pseudomonadota</taxon>
        <taxon>Alphaproteobacteria</taxon>
        <taxon>Sneathiellales</taxon>
        <taxon>Sneathiellaceae</taxon>
        <taxon>Sneathiella</taxon>
    </lineage>
</organism>
<keyword evidence="3" id="KW-1185">Reference proteome</keyword>
<gene>
    <name evidence="2" type="ORF">NBZ79_18320</name>
</gene>